<evidence type="ECO:0000313" key="2">
    <source>
        <dbReference type="Proteomes" id="UP000215914"/>
    </source>
</evidence>
<reference evidence="1" key="2">
    <citation type="submission" date="2020-06" db="EMBL/GenBank/DDBJ databases">
        <title>Helianthus annuus Genome sequencing and assembly Release 2.</title>
        <authorList>
            <person name="Gouzy J."/>
            <person name="Langlade N."/>
            <person name="Munos S."/>
        </authorList>
    </citation>
    <scope>NUCLEOTIDE SEQUENCE</scope>
    <source>
        <tissue evidence="1">Leaves</tissue>
    </source>
</reference>
<dbReference type="Gramene" id="mRNA:HanXRQr2_Chr11g0483091">
    <property type="protein sequence ID" value="mRNA:HanXRQr2_Chr11g0483091"/>
    <property type="gene ID" value="HanXRQr2_Chr11g0483091"/>
</dbReference>
<name>A0A9K3HN11_HELAN</name>
<comment type="caution">
    <text evidence="1">The sequence shown here is derived from an EMBL/GenBank/DDBJ whole genome shotgun (WGS) entry which is preliminary data.</text>
</comment>
<reference evidence="1" key="1">
    <citation type="journal article" date="2017" name="Nature">
        <title>The sunflower genome provides insights into oil metabolism, flowering and Asterid evolution.</title>
        <authorList>
            <person name="Badouin H."/>
            <person name="Gouzy J."/>
            <person name="Grassa C.J."/>
            <person name="Murat F."/>
            <person name="Staton S.E."/>
            <person name="Cottret L."/>
            <person name="Lelandais-Briere C."/>
            <person name="Owens G.L."/>
            <person name="Carrere S."/>
            <person name="Mayjonade B."/>
            <person name="Legrand L."/>
            <person name="Gill N."/>
            <person name="Kane N.C."/>
            <person name="Bowers J.E."/>
            <person name="Hubner S."/>
            <person name="Bellec A."/>
            <person name="Berard A."/>
            <person name="Berges H."/>
            <person name="Blanchet N."/>
            <person name="Boniface M.C."/>
            <person name="Brunel D."/>
            <person name="Catrice O."/>
            <person name="Chaidir N."/>
            <person name="Claudel C."/>
            <person name="Donnadieu C."/>
            <person name="Faraut T."/>
            <person name="Fievet G."/>
            <person name="Helmstetter N."/>
            <person name="King M."/>
            <person name="Knapp S.J."/>
            <person name="Lai Z."/>
            <person name="Le Paslier M.C."/>
            <person name="Lippi Y."/>
            <person name="Lorenzon L."/>
            <person name="Mandel J.R."/>
            <person name="Marage G."/>
            <person name="Marchand G."/>
            <person name="Marquand E."/>
            <person name="Bret-Mestries E."/>
            <person name="Morien E."/>
            <person name="Nambeesan S."/>
            <person name="Nguyen T."/>
            <person name="Pegot-Espagnet P."/>
            <person name="Pouilly N."/>
            <person name="Raftis F."/>
            <person name="Sallet E."/>
            <person name="Schiex T."/>
            <person name="Thomas J."/>
            <person name="Vandecasteele C."/>
            <person name="Vares D."/>
            <person name="Vear F."/>
            <person name="Vautrin S."/>
            <person name="Crespi M."/>
            <person name="Mangin B."/>
            <person name="Burke J.M."/>
            <person name="Salse J."/>
            <person name="Munos S."/>
            <person name="Vincourt P."/>
            <person name="Rieseberg L.H."/>
            <person name="Langlade N.B."/>
        </authorList>
    </citation>
    <scope>NUCLEOTIDE SEQUENCE</scope>
    <source>
        <tissue evidence="1">Leaves</tissue>
    </source>
</reference>
<dbReference type="AlphaFoldDB" id="A0A9K3HN11"/>
<dbReference type="Proteomes" id="UP000215914">
    <property type="component" value="Unassembled WGS sequence"/>
</dbReference>
<sequence length="45" mass="5431">MLIVPDYIKRYEQAWTVEQNQVTPSSGFRLYEEGWPVRVQWAFPD</sequence>
<evidence type="ECO:0000313" key="1">
    <source>
        <dbReference type="EMBL" id="KAF5781396.1"/>
    </source>
</evidence>
<protein>
    <submittedName>
        <fullName evidence="1">Uncharacterized protein</fullName>
    </submittedName>
</protein>
<proteinExistence type="predicted"/>
<accession>A0A9K3HN11</accession>
<dbReference type="EMBL" id="MNCJ02000326">
    <property type="protein sequence ID" value="KAF5781396.1"/>
    <property type="molecule type" value="Genomic_DNA"/>
</dbReference>
<keyword evidence="2" id="KW-1185">Reference proteome</keyword>
<gene>
    <name evidence="1" type="ORF">HanXRQr2_Chr11g0483091</name>
</gene>
<organism evidence="1 2">
    <name type="scientific">Helianthus annuus</name>
    <name type="common">Common sunflower</name>
    <dbReference type="NCBI Taxonomy" id="4232"/>
    <lineage>
        <taxon>Eukaryota</taxon>
        <taxon>Viridiplantae</taxon>
        <taxon>Streptophyta</taxon>
        <taxon>Embryophyta</taxon>
        <taxon>Tracheophyta</taxon>
        <taxon>Spermatophyta</taxon>
        <taxon>Magnoliopsida</taxon>
        <taxon>eudicotyledons</taxon>
        <taxon>Gunneridae</taxon>
        <taxon>Pentapetalae</taxon>
        <taxon>asterids</taxon>
        <taxon>campanulids</taxon>
        <taxon>Asterales</taxon>
        <taxon>Asteraceae</taxon>
        <taxon>Asteroideae</taxon>
        <taxon>Heliantheae alliance</taxon>
        <taxon>Heliantheae</taxon>
        <taxon>Helianthus</taxon>
    </lineage>
</organism>